<dbReference type="KEGG" id="vg:64766504"/>
<evidence type="ECO:0000313" key="2">
    <source>
        <dbReference type="EMBL" id="QIG58174.1"/>
    </source>
</evidence>
<accession>A0A6G6XJI0</accession>
<sequence length="48" mass="5559">MNHAVTSDRLQARLELRRSNAAQPHVNRHRQARKGQGKGGRNSWKRDL</sequence>
<dbReference type="Proteomes" id="UP000503093">
    <property type="component" value="Segment"/>
</dbReference>
<dbReference type="GeneID" id="64766504"/>
<feature type="region of interest" description="Disordered" evidence="1">
    <location>
        <begin position="17"/>
        <end position="48"/>
    </location>
</feature>
<gene>
    <name evidence="2" type="primary">22</name>
    <name evidence="2" type="ORF">SEA_SKOG_22</name>
</gene>
<evidence type="ECO:0000313" key="3">
    <source>
        <dbReference type="Proteomes" id="UP000503093"/>
    </source>
</evidence>
<keyword evidence="3" id="KW-1185">Reference proteome</keyword>
<protein>
    <submittedName>
        <fullName evidence="2">Uncharacterized protein</fullName>
    </submittedName>
</protein>
<dbReference type="EMBL" id="MN908687">
    <property type="protein sequence ID" value="QIG58174.1"/>
    <property type="molecule type" value="Genomic_DNA"/>
</dbReference>
<feature type="compositionally biased region" description="Basic residues" evidence="1">
    <location>
        <begin position="26"/>
        <end position="36"/>
    </location>
</feature>
<dbReference type="RefSeq" id="YP_010059272.1">
    <property type="nucleotide sequence ID" value="NC_054725.1"/>
</dbReference>
<organism evidence="2 3">
    <name type="scientific">Gordonia phage Skog</name>
    <dbReference type="NCBI Taxonomy" id="2704033"/>
    <lineage>
        <taxon>Viruses</taxon>
        <taxon>Duplodnaviria</taxon>
        <taxon>Heunggongvirae</taxon>
        <taxon>Uroviricota</taxon>
        <taxon>Caudoviricetes</taxon>
        <taxon>Skogvirus</taxon>
        <taxon>Skogvirus Skog</taxon>
    </lineage>
</organism>
<reference evidence="2 3" key="1">
    <citation type="submission" date="2020-01" db="EMBL/GenBank/DDBJ databases">
        <authorList>
            <person name="Alvaro L.E."/>
            <person name="Baker K.N."/>
            <person name="Baxter I.S."/>
            <person name="Brown M.R."/>
            <person name="Driscoll K.D."/>
            <person name="Elrubaie J.M."/>
            <person name="Feith S.L."/>
            <person name="Indihar D.F."/>
            <person name="Knoch V.T."/>
            <person name="Koirtyohann K.M."/>
            <person name="Kratz M.A."/>
            <person name="Lear A.H."/>
            <person name="Lindblom K.E."/>
            <person name="Marcus E.R."/>
            <person name="Murphy M.E."/>
            <person name="Sensor R."/>
            <person name="Sherman S.J."/>
            <person name="Swift V.R."/>
            <person name="White K.E."/>
            <person name="Wills S.J."/>
            <person name="Gatt S.M."/>
            <person name="Lohbauer S.A."/>
            <person name="Power T.R."/>
            <person name="Rosales K.A."/>
            <person name="Sisson B.M."/>
            <person name="Isern S."/>
            <person name="Michael S.F."/>
            <person name="Sunnen C.N."/>
            <person name="Garlena R.A."/>
            <person name="Russell D.A."/>
            <person name="Pope W.H."/>
            <person name="Jacobs-Sera D."/>
            <person name="Hatfull G.F."/>
        </authorList>
    </citation>
    <scope>NUCLEOTIDE SEQUENCE [LARGE SCALE GENOMIC DNA]</scope>
</reference>
<evidence type="ECO:0000256" key="1">
    <source>
        <dbReference type="SAM" id="MobiDB-lite"/>
    </source>
</evidence>
<name>A0A6G6XJI0_9CAUD</name>
<proteinExistence type="predicted"/>